<gene>
    <name evidence="2" type="ORF">A7U60_g4656</name>
</gene>
<protein>
    <submittedName>
        <fullName evidence="2">Uncharacterized protein</fullName>
    </submittedName>
</protein>
<organism evidence="2 3">
    <name type="scientific">Sanghuangporus baumii</name>
    <name type="common">Phellinus baumii</name>
    <dbReference type="NCBI Taxonomy" id="108892"/>
    <lineage>
        <taxon>Eukaryota</taxon>
        <taxon>Fungi</taxon>
        <taxon>Dikarya</taxon>
        <taxon>Basidiomycota</taxon>
        <taxon>Agaricomycotina</taxon>
        <taxon>Agaricomycetes</taxon>
        <taxon>Hymenochaetales</taxon>
        <taxon>Hymenochaetaceae</taxon>
        <taxon>Sanghuangporus</taxon>
    </lineage>
</organism>
<evidence type="ECO:0000313" key="2">
    <source>
        <dbReference type="EMBL" id="OCB88250.1"/>
    </source>
</evidence>
<feature type="signal peptide" evidence="1">
    <location>
        <begin position="1"/>
        <end position="22"/>
    </location>
</feature>
<keyword evidence="1" id="KW-0732">Signal</keyword>
<keyword evidence="3" id="KW-1185">Reference proteome</keyword>
<evidence type="ECO:0000256" key="1">
    <source>
        <dbReference type="SAM" id="SignalP"/>
    </source>
</evidence>
<dbReference type="Proteomes" id="UP000757232">
    <property type="component" value="Unassembled WGS sequence"/>
</dbReference>
<name>A0A9Q5HYL5_SANBA</name>
<dbReference type="AlphaFoldDB" id="A0A9Q5HYL5"/>
<accession>A0A9Q5HYL5</accession>
<dbReference type="OrthoDB" id="2575973at2759"/>
<dbReference type="EMBL" id="LNZH02000182">
    <property type="protein sequence ID" value="OCB88250.1"/>
    <property type="molecule type" value="Genomic_DNA"/>
</dbReference>
<sequence length="195" mass="20655">MHFSRIVSFFAFFLTLGTVTLASPALAGFEVVKRTESNDNTDSIKEILSTVESVVEELLPEIQSIVGQKNATLGEIDALVQEVVKSISDAHVALLVFGTGSLGDSVNTTEIALVAEKIIADVVKFLEIVDSTLPGLLAGTTTSLDPALAGLLNELNGVMPDFLSLLKQLLDSLDGITSGTLSRLSFVLVTGLFIF</sequence>
<feature type="chain" id="PRO_5040361410" evidence="1">
    <location>
        <begin position="23"/>
        <end position="195"/>
    </location>
</feature>
<comment type="caution">
    <text evidence="2">The sequence shown here is derived from an EMBL/GenBank/DDBJ whole genome shotgun (WGS) entry which is preliminary data.</text>
</comment>
<reference evidence="2" key="1">
    <citation type="submission" date="2016-06" db="EMBL/GenBank/DDBJ databases">
        <title>Draft Genome sequence of the fungus Inonotus baumii.</title>
        <authorList>
            <person name="Zhu H."/>
            <person name="Lin W."/>
        </authorList>
    </citation>
    <scope>NUCLEOTIDE SEQUENCE</scope>
    <source>
        <strain evidence="2">821</strain>
    </source>
</reference>
<proteinExistence type="predicted"/>
<evidence type="ECO:0000313" key="3">
    <source>
        <dbReference type="Proteomes" id="UP000757232"/>
    </source>
</evidence>